<dbReference type="RefSeq" id="WP_020197829.1">
    <property type="nucleotide sequence ID" value="NZ_BAOH01000144.1"/>
</dbReference>
<feature type="transmembrane region" description="Helical" evidence="1">
    <location>
        <begin position="39"/>
        <end position="61"/>
    </location>
</feature>
<protein>
    <submittedName>
        <fullName evidence="2">Uncharacterized protein</fullName>
    </submittedName>
</protein>
<gene>
    <name evidence="2" type="ORF">H735_12895</name>
</gene>
<evidence type="ECO:0000256" key="1">
    <source>
        <dbReference type="SAM" id="Phobius"/>
    </source>
</evidence>
<evidence type="ECO:0000313" key="2">
    <source>
        <dbReference type="EMBL" id="KIF52542.1"/>
    </source>
</evidence>
<sequence length="112" mass="12738">MIKVPMLMMTNRRKNRFKYINSDLIQGGKSTFHRFLRRGIIIIMVGGVSTASSMVFAHFIGGIFDVNMDVHPESLKDKAHALLLVSISLIFYFFSALISLNISGWLMMKLKI</sequence>
<dbReference type="EMBL" id="JPRD01000020">
    <property type="protein sequence ID" value="KIF52542.1"/>
    <property type="molecule type" value="Genomic_DNA"/>
</dbReference>
<feature type="transmembrane region" description="Helical" evidence="1">
    <location>
        <begin position="81"/>
        <end position="106"/>
    </location>
</feature>
<dbReference type="AlphaFoldDB" id="A0A0C1W836"/>
<reference evidence="2 3" key="1">
    <citation type="submission" date="2014-07" db="EMBL/GenBank/DDBJ databases">
        <title>Unique and conserved regions in Vibrio harveyi and related species in comparison with the shrimp pathogen Vibrio harveyi CAIM 1792.</title>
        <authorList>
            <person name="Espinoza-Valles I."/>
            <person name="Vora G."/>
            <person name="Leekitcharoenphon P."/>
            <person name="Ussery D."/>
            <person name="Hoj L."/>
            <person name="Gomez-Gil B."/>
        </authorList>
    </citation>
    <scope>NUCLEOTIDE SEQUENCE [LARGE SCALE GENOMIC DNA]</scope>
    <source>
        <strain evidence="3">CAIM 1854 / LMG 25443</strain>
    </source>
</reference>
<keyword evidence="1" id="KW-0472">Membrane</keyword>
<organism evidence="2 3">
    <name type="scientific">Vibrio owensii CAIM 1854 = LMG 25443</name>
    <dbReference type="NCBI Taxonomy" id="1229493"/>
    <lineage>
        <taxon>Bacteria</taxon>
        <taxon>Pseudomonadati</taxon>
        <taxon>Pseudomonadota</taxon>
        <taxon>Gammaproteobacteria</taxon>
        <taxon>Vibrionales</taxon>
        <taxon>Vibrionaceae</taxon>
        <taxon>Vibrio</taxon>
    </lineage>
</organism>
<evidence type="ECO:0000313" key="3">
    <source>
        <dbReference type="Proteomes" id="UP000031586"/>
    </source>
</evidence>
<dbReference type="PATRIC" id="fig|1229493.5.peg.1716"/>
<proteinExistence type="predicted"/>
<name>A0A0C1W836_9VIBR</name>
<keyword evidence="1" id="KW-0812">Transmembrane</keyword>
<dbReference type="Proteomes" id="UP000031586">
    <property type="component" value="Unassembled WGS sequence"/>
</dbReference>
<keyword evidence="1" id="KW-1133">Transmembrane helix</keyword>
<comment type="caution">
    <text evidence="2">The sequence shown here is derived from an EMBL/GenBank/DDBJ whole genome shotgun (WGS) entry which is preliminary data.</text>
</comment>
<accession>A0A0C1W836</accession>